<feature type="domain" description="Haemin-degrading HemS/ChuX" evidence="1">
    <location>
        <begin position="30"/>
        <end position="157"/>
    </location>
</feature>
<feature type="domain" description="Haemin-degrading HemS/ChuX" evidence="1">
    <location>
        <begin position="207"/>
        <end position="345"/>
    </location>
</feature>
<evidence type="ECO:0000313" key="2">
    <source>
        <dbReference type="EMBL" id="HAT3808131.1"/>
    </source>
</evidence>
<dbReference type="GO" id="GO:0006826">
    <property type="term" value="P:iron ion transport"/>
    <property type="evidence" value="ECO:0007669"/>
    <property type="project" value="InterPro"/>
</dbReference>
<gene>
    <name evidence="2" type="ORF">I8608_000941</name>
</gene>
<organism evidence="2 3">
    <name type="scientific">Morganella morganii</name>
    <name type="common">Proteus morganii</name>
    <dbReference type="NCBI Taxonomy" id="582"/>
    <lineage>
        <taxon>Bacteria</taxon>
        <taxon>Pseudomonadati</taxon>
        <taxon>Pseudomonadota</taxon>
        <taxon>Gammaproteobacteria</taxon>
        <taxon>Enterobacterales</taxon>
        <taxon>Morganellaceae</taxon>
        <taxon>Morganella</taxon>
    </lineage>
</organism>
<reference evidence="2" key="2">
    <citation type="submission" date="2020-10" db="EMBL/GenBank/DDBJ databases">
        <authorList>
            <consortium name="NCBI Pathogen Detection Project"/>
        </authorList>
    </citation>
    <scope>NUCLEOTIDE SEQUENCE</scope>
    <source>
        <strain evidence="2">Morganella morganii ARLG-3209</strain>
    </source>
</reference>
<evidence type="ECO:0000313" key="3">
    <source>
        <dbReference type="Proteomes" id="UP000865968"/>
    </source>
</evidence>
<dbReference type="CDD" id="cd16830">
    <property type="entry name" value="HemS-like_N"/>
    <property type="match status" value="1"/>
</dbReference>
<sequence length="355" mass="40684">MSDKKLSRYIALSKRDLFACSYDIAKKMRISEAELAHCRVGYDTCRLTPDIPAIFRLLATAGDLAGVTENDNAMQEHYGTYANVEFGEHASLLLNPYGLDLRFFLSQWHSAFVLAENTLNGLQHSLQFFDRHGYAVHKIYTTRNTDMTVWKQLTAQFATHDNPRVTPRPVVIPASVPLTPEQQTEFTRNWQQMTDVHQFFTLLKKFNISRLQAFRYVDNTLAQRIDNSALLRLLTLCEKDKNDIMIFVANRGCVQIFTGAITRLERMISADSGKYYIHISNELFSFRIAESHIAECWITRKPTKDGIVTSMELFDKNGQAIAQLFGQRTEGEPEQTVWRRQIDTLLSDNIDKAVA</sequence>
<comment type="caution">
    <text evidence="2">The sequence shown here is derived from an EMBL/GenBank/DDBJ whole genome shotgun (WGS) entry which is preliminary data.</text>
</comment>
<accession>A0AAN5MDN6</accession>
<dbReference type="InterPro" id="IPR007845">
    <property type="entry name" value="HemS/ChuX_dom"/>
</dbReference>
<dbReference type="Proteomes" id="UP000865968">
    <property type="component" value="Unassembled WGS sequence"/>
</dbReference>
<dbReference type="CDD" id="cd16831">
    <property type="entry name" value="HemS-like_C"/>
    <property type="match status" value="1"/>
</dbReference>
<dbReference type="AlphaFoldDB" id="A0AAN5MDN6"/>
<dbReference type="SUPFAM" id="SSF144064">
    <property type="entry name" value="Heme iron utilization protein-like"/>
    <property type="match status" value="1"/>
</dbReference>
<evidence type="ECO:0000259" key="1">
    <source>
        <dbReference type="Pfam" id="PF05171"/>
    </source>
</evidence>
<dbReference type="RefSeq" id="WP_349467169.1">
    <property type="nucleotide sequence ID" value="NZ_JBEEWI010000009.1"/>
</dbReference>
<protein>
    <submittedName>
        <fullName evidence="2">Hemin-degrading factor</fullName>
    </submittedName>
</protein>
<dbReference type="EMBL" id="DACSWI010000001">
    <property type="protein sequence ID" value="HAT3808131.1"/>
    <property type="molecule type" value="Genomic_DNA"/>
</dbReference>
<proteinExistence type="predicted"/>
<dbReference type="Gene3D" id="3.40.1570.10">
    <property type="entry name" value="HemS/ChuS/ChuX like domains"/>
    <property type="match status" value="2"/>
</dbReference>
<reference evidence="2" key="1">
    <citation type="journal article" date="2018" name="Genome Biol.">
        <title>SKESA: strategic k-mer extension for scrupulous assemblies.</title>
        <authorList>
            <person name="Souvorov A."/>
            <person name="Agarwala R."/>
            <person name="Lipman D.J."/>
        </authorList>
    </citation>
    <scope>NUCLEOTIDE SEQUENCE</scope>
    <source>
        <strain evidence="2">Morganella morganii ARLG-3209</strain>
    </source>
</reference>
<name>A0AAN5MDN6_MORMO</name>
<dbReference type="Pfam" id="PF05171">
    <property type="entry name" value="HemS"/>
    <property type="match status" value="2"/>
</dbReference>
<dbReference type="InterPro" id="IPR053733">
    <property type="entry name" value="Heme_Transport_Util_sf"/>
</dbReference>